<protein>
    <recommendedName>
        <fullName evidence="10">Endonuclease III</fullName>
        <ecNumber evidence="10">4.2.99.18</ecNumber>
    </recommendedName>
    <alternativeName>
        <fullName evidence="10">DNA-(apurinic or apyrimidinic site) lyase</fullName>
    </alternativeName>
</protein>
<feature type="domain" description="HhH-GPD" evidence="11">
    <location>
        <begin position="41"/>
        <end position="188"/>
    </location>
</feature>
<dbReference type="InterPro" id="IPR003651">
    <property type="entry name" value="Endonuclease3_FeS-loop_motif"/>
</dbReference>
<sequence length="223" mass="24997">MALLSKKETAEVMDKLSERYPDAKCALNHSNPFELLIATMLSAQCTDVRVNIVTERLFQKYRGPEDFAAATAEEVQEDIREVGLFRSKAQNIVATCRILMEQYGGEVPADRDKLVKLPGVGRKTANVVLSNAFGIPALAVDTHVLRVSNRIGLAKSESPDDTERQICRRVPKTLWSQAHHWLIHHGRQICAARKPKCDACPLQEHCQYFRKTTGRDGRAVKTS</sequence>
<dbReference type="SUPFAM" id="SSF48150">
    <property type="entry name" value="DNA-glycosylase"/>
    <property type="match status" value="1"/>
</dbReference>
<dbReference type="EC" id="4.2.99.18" evidence="10"/>
<dbReference type="PROSITE" id="PS01155">
    <property type="entry name" value="ENDONUCLEASE_III_2"/>
    <property type="match status" value="1"/>
</dbReference>
<dbReference type="InterPro" id="IPR023170">
    <property type="entry name" value="HhH_base_excis_C"/>
</dbReference>
<comment type="cofactor">
    <cofactor evidence="10">
        <name>[4Fe-4S] cluster</name>
        <dbReference type="ChEBI" id="CHEBI:49883"/>
    </cofactor>
    <text evidence="10">Binds 1 [4Fe-4S] cluster.</text>
</comment>
<name>A0ABV5AJ41_9BACL</name>
<dbReference type="Gene3D" id="1.10.1670.10">
    <property type="entry name" value="Helix-hairpin-Helix base-excision DNA repair enzymes (C-terminal)"/>
    <property type="match status" value="1"/>
</dbReference>
<comment type="similarity">
    <text evidence="1 10">Belongs to the Nth/MutY family.</text>
</comment>
<evidence type="ECO:0000256" key="1">
    <source>
        <dbReference type="ARBA" id="ARBA00008343"/>
    </source>
</evidence>
<keyword evidence="4 10" id="KW-0227">DNA damage</keyword>
<accession>A0ABV5AJ41</accession>
<feature type="binding site" evidence="10">
    <location>
        <position position="197"/>
    </location>
    <ligand>
        <name>[4Fe-4S] cluster</name>
        <dbReference type="ChEBI" id="CHEBI:49883"/>
    </ligand>
</feature>
<dbReference type="Pfam" id="PF00730">
    <property type="entry name" value="HhH-GPD"/>
    <property type="match status" value="1"/>
</dbReference>
<dbReference type="CDD" id="cd00056">
    <property type="entry name" value="ENDO3c"/>
    <property type="match status" value="1"/>
</dbReference>
<evidence type="ECO:0000256" key="7">
    <source>
        <dbReference type="ARBA" id="ARBA00023014"/>
    </source>
</evidence>
<dbReference type="InterPro" id="IPR011257">
    <property type="entry name" value="DNA_glycosylase"/>
</dbReference>
<keyword evidence="9 10" id="KW-0326">Glycosidase</keyword>
<keyword evidence="8 10" id="KW-0234">DNA repair</keyword>
<dbReference type="HAMAP" id="MF_00942">
    <property type="entry name" value="Nth"/>
    <property type="match status" value="1"/>
</dbReference>
<evidence type="ECO:0000256" key="10">
    <source>
        <dbReference type="HAMAP-Rule" id="MF_00942"/>
    </source>
</evidence>
<keyword evidence="6 10" id="KW-0408">Iron</keyword>
<dbReference type="Proteomes" id="UP001579974">
    <property type="component" value="Unassembled WGS sequence"/>
</dbReference>
<keyword evidence="10" id="KW-0456">Lyase</keyword>
<dbReference type="SMART" id="SM00478">
    <property type="entry name" value="ENDO3c"/>
    <property type="match status" value="1"/>
</dbReference>
<dbReference type="InterPro" id="IPR005759">
    <property type="entry name" value="Nth"/>
</dbReference>
<evidence type="ECO:0000313" key="12">
    <source>
        <dbReference type="EMBL" id="MFB5192294.1"/>
    </source>
</evidence>
<evidence type="ECO:0000256" key="8">
    <source>
        <dbReference type="ARBA" id="ARBA00023204"/>
    </source>
</evidence>
<keyword evidence="2 10" id="KW-0004">4Fe-4S</keyword>
<keyword evidence="3 10" id="KW-0479">Metal-binding</keyword>
<dbReference type="EMBL" id="JBDXSU010000019">
    <property type="protein sequence ID" value="MFB5192294.1"/>
    <property type="molecule type" value="Genomic_DNA"/>
</dbReference>
<feature type="binding site" evidence="10">
    <location>
        <position position="206"/>
    </location>
    <ligand>
        <name>[4Fe-4S] cluster</name>
        <dbReference type="ChEBI" id="CHEBI:49883"/>
    </ligand>
</feature>
<keyword evidence="13" id="KW-1185">Reference proteome</keyword>
<gene>
    <name evidence="10 12" type="primary">nth</name>
    <name evidence="12" type="ORF">KKP3000_001089</name>
</gene>
<evidence type="ECO:0000256" key="9">
    <source>
        <dbReference type="ARBA" id="ARBA00023295"/>
    </source>
</evidence>
<evidence type="ECO:0000313" key="13">
    <source>
        <dbReference type="Proteomes" id="UP001579974"/>
    </source>
</evidence>
<keyword evidence="12" id="KW-0540">Nuclease</keyword>
<dbReference type="InterPro" id="IPR003265">
    <property type="entry name" value="HhH-GPD_domain"/>
</dbReference>
<feature type="binding site" evidence="10">
    <location>
        <position position="190"/>
    </location>
    <ligand>
        <name>[4Fe-4S] cluster</name>
        <dbReference type="ChEBI" id="CHEBI:49883"/>
    </ligand>
</feature>
<keyword evidence="5 10" id="KW-0378">Hydrolase</keyword>
<dbReference type="RefSeq" id="WP_275474306.1">
    <property type="nucleotide sequence ID" value="NZ_CP162940.1"/>
</dbReference>
<dbReference type="Pfam" id="PF10576">
    <property type="entry name" value="EndIII_4Fe-2S"/>
    <property type="match status" value="1"/>
</dbReference>
<comment type="caution">
    <text evidence="12">The sequence shown here is derived from an EMBL/GenBank/DDBJ whole genome shotgun (WGS) entry which is preliminary data.</text>
</comment>
<dbReference type="InterPro" id="IPR000445">
    <property type="entry name" value="HhH_motif"/>
</dbReference>
<evidence type="ECO:0000259" key="11">
    <source>
        <dbReference type="SMART" id="SM00478"/>
    </source>
</evidence>
<feature type="binding site" evidence="10">
    <location>
        <position position="200"/>
    </location>
    <ligand>
        <name>[4Fe-4S] cluster</name>
        <dbReference type="ChEBI" id="CHEBI:49883"/>
    </ligand>
</feature>
<dbReference type="InterPro" id="IPR004036">
    <property type="entry name" value="Endonuclease-III-like_CS2"/>
</dbReference>
<evidence type="ECO:0000256" key="3">
    <source>
        <dbReference type="ARBA" id="ARBA00022723"/>
    </source>
</evidence>
<reference evidence="12 13" key="1">
    <citation type="journal article" date="2024" name="Int. J. Mol. Sci.">
        <title>Exploration of Alicyclobacillus spp. Genome in Search of Antibiotic Resistance.</title>
        <authorList>
            <person name="Bucka-Kolendo J."/>
            <person name="Kiousi D.E."/>
            <person name="Dekowska A."/>
            <person name="Mikolajczuk-Szczyrba A."/>
            <person name="Karadedos D.M."/>
            <person name="Michael P."/>
            <person name="Galanis A."/>
            <person name="Sokolowska B."/>
        </authorList>
    </citation>
    <scope>NUCLEOTIDE SEQUENCE [LARGE SCALE GENOMIC DNA]</scope>
    <source>
        <strain evidence="12 13">KKP 3000</strain>
    </source>
</reference>
<evidence type="ECO:0000256" key="6">
    <source>
        <dbReference type="ARBA" id="ARBA00023004"/>
    </source>
</evidence>
<keyword evidence="7 10" id="KW-0411">Iron-sulfur</keyword>
<evidence type="ECO:0000256" key="4">
    <source>
        <dbReference type="ARBA" id="ARBA00022763"/>
    </source>
</evidence>
<dbReference type="NCBIfam" id="TIGR01083">
    <property type="entry name" value="nth"/>
    <property type="match status" value="1"/>
</dbReference>
<evidence type="ECO:0000256" key="2">
    <source>
        <dbReference type="ARBA" id="ARBA00022485"/>
    </source>
</evidence>
<dbReference type="Pfam" id="PF00633">
    <property type="entry name" value="HHH"/>
    <property type="match status" value="1"/>
</dbReference>
<dbReference type="Gene3D" id="1.10.340.30">
    <property type="entry name" value="Hypothetical protein, domain 2"/>
    <property type="match status" value="1"/>
</dbReference>
<dbReference type="GO" id="GO:0004519">
    <property type="term" value="F:endonuclease activity"/>
    <property type="evidence" value="ECO:0007669"/>
    <property type="project" value="UniProtKB-KW"/>
</dbReference>
<evidence type="ECO:0000256" key="5">
    <source>
        <dbReference type="ARBA" id="ARBA00022801"/>
    </source>
</evidence>
<dbReference type="SMART" id="SM00525">
    <property type="entry name" value="FES"/>
    <property type="match status" value="1"/>
</dbReference>
<dbReference type="PIRSF" id="PIRSF001435">
    <property type="entry name" value="Nth"/>
    <property type="match status" value="1"/>
</dbReference>
<dbReference type="InterPro" id="IPR004035">
    <property type="entry name" value="Endouclease-III_FeS-bd_BS"/>
</dbReference>
<dbReference type="PANTHER" id="PTHR10359">
    <property type="entry name" value="A/G-SPECIFIC ADENINE GLYCOSYLASE/ENDONUCLEASE III"/>
    <property type="match status" value="1"/>
</dbReference>
<keyword evidence="10" id="KW-0238">DNA-binding</keyword>
<comment type="catalytic activity">
    <reaction evidence="10">
        <text>2'-deoxyribonucleotide-(2'-deoxyribose 5'-phosphate)-2'-deoxyribonucleotide-DNA = a 3'-end 2'-deoxyribonucleotide-(2,3-dehydro-2,3-deoxyribose 5'-phosphate)-DNA + a 5'-end 5'-phospho-2'-deoxyribonucleoside-DNA + H(+)</text>
        <dbReference type="Rhea" id="RHEA:66592"/>
        <dbReference type="Rhea" id="RHEA-COMP:13180"/>
        <dbReference type="Rhea" id="RHEA-COMP:16897"/>
        <dbReference type="Rhea" id="RHEA-COMP:17067"/>
        <dbReference type="ChEBI" id="CHEBI:15378"/>
        <dbReference type="ChEBI" id="CHEBI:136412"/>
        <dbReference type="ChEBI" id="CHEBI:157695"/>
        <dbReference type="ChEBI" id="CHEBI:167181"/>
        <dbReference type="EC" id="4.2.99.18"/>
    </reaction>
</comment>
<keyword evidence="12" id="KW-0255">Endonuclease</keyword>
<comment type="function">
    <text evidence="10">DNA repair enzyme that has both DNA N-glycosylase activity and AP-lyase activity. The DNA N-glycosylase activity releases various damaged pyrimidines from DNA by cleaving the N-glycosidic bond, leaving an AP (apurinic/apyrimidinic) site. The AP-lyase activity cleaves the phosphodiester bond 3' to the AP site by a beta-elimination, leaving a 3'-terminal unsaturated sugar and a product with a terminal 5'-phosphate.</text>
</comment>
<proteinExistence type="inferred from homology"/>
<organism evidence="12 13">
    <name type="scientific">Alicyclobacillus fastidiosus</name>
    <dbReference type="NCBI Taxonomy" id="392011"/>
    <lineage>
        <taxon>Bacteria</taxon>
        <taxon>Bacillati</taxon>
        <taxon>Bacillota</taxon>
        <taxon>Bacilli</taxon>
        <taxon>Bacillales</taxon>
        <taxon>Alicyclobacillaceae</taxon>
        <taxon>Alicyclobacillus</taxon>
    </lineage>
</organism>
<dbReference type="PANTHER" id="PTHR10359:SF18">
    <property type="entry name" value="ENDONUCLEASE III"/>
    <property type="match status" value="1"/>
</dbReference>
<dbReference type="PROSITE" id="PS00764">
    <property type="entry name" value="ENDONUCLEASE_III_1"/>
    <property type="match status" value="1"/>
</dbReference>